<sequence length="277" mass="33417">MIYTKVLMKKLNKHPKSRFQLRNKKNISRRAYYSQFVSLFYIRNTNITLEKDATEILRMLKELQNLNNKSRLVFSTHCSLSKHNLWQSVLVNLSDNIHYFKLQFEYILENIVKKNKTNSFIFWQQNKFYINDLEENYEKLIQLADQLLPEEEKLSWKTTICNFYDEIFSLLIPLTSICRLESDFIEKYTPKIFNRITMDIIKNIPKDYNLKEAREYEQEYLNILTDYSHEFSKKSNFWDNLLNILSAGIYRLPSEHAMLKRWITGKMKDKFPKLPSA</sequence>
<evidence type="ECO:0000313" key="4">
    <source>
        <dbReference type="Proteomes" id="UP000186106"/>
    </source>
</evidence>
<evidence type="ECO:0000313" key="3">
    <source>
        <dbReference type="EMBL" id="SIS46568.1"/>
    </source>
</evidence>
<gene>
    <name evidence="1" type="ORF">EG359_07075</name>
    <name evidence="2" type="ORF">SAMN05421768_10257</name>
    <name evidence="3" type="ORF">SAMN05421768_10856</name>
</gene>
<accession>A0A1N7I0S9</accession>
<dbReference type="EMBL" id="CP033926">
    <property type="protein sequence ID" value="AZA99378.1"/>
    <property type="molecule type" value="Genomic_DNA"/>
</dbReference>
<evidence type="ECO:0000313" key="2">
    <source>
        <dbReference type="EMBL" id="SIS30667.1"/>
    </source>
</evidence>
<evidence type="ECO:0000313" key="5">
    <source>
        <dbReference type="Proteomes" id="UP000279541"/>
    </source>
</evidence>
<keyword evidence="5" id="KW-1185">Reference proteome</keyword>
<dbReference type="Proteomes" id="UP000186106">
    <property type="component" value="Unassembled WGS sequence"/>
</dbReference>
<dbReference type="AlphaFoldDB" id="A0A1N7I0S9"/>
<protein>
    <submittedName>
        <fullName evidence="2">Uncharacterized protein</fullName>
    </submittedName>
</protein>
<reference evidence="1 5" key="2">
    <citation type="submission" date="2018-11" db="EMBL/GenBank/DDBJ databases">
        <title>Proposal to divide the Flavobacteriaceae and reorganize its genera based on Amino Acid Identity values calculated from whole genome sequences.</title>
        <authorList>
            <person name="Nicholson A.C."/>
            <person name="Gulvik C.A."/>
            <person name="Whitney A.M."/>
            <person name="Humrighouse B.W."/>
            <person name="Bell M."/>
            <person name="Holmes B."/>
            <person name="Steigerwalt A.G."/>
            <person name="Villarma A."/>
            <person name="Sheth M."/>
            <person name="Batra D."/>
            <person name="Pryor J."/>
            <person name="Bernardet J.-F."/>
            <person name="Hugo C."/>
            <person name="Kampfer P."/>
            <person name="Newman J."/>
            <person name="McQuiston J.R."/>
        </authorList>
    </citation>
    <scope>NUCLEOTIDE SEQUENCE [LARGE SCALE GENOMIC DNA]</scope>
    <source>
        <strain evidence="1 5">DSM 16927</strain>
    </source>
</reference>
<dbReference type="STRING" id="112234.SAMN05421768_10257"/>
<reference evidence="2 4" key="1">
    <citation type="submission" date="2017-01" db="EMBL/GenBank/DDBJ databases">
        <authorList>
            <person name="Mah S.A."/>
            <person name="Swanson W.J."/>
            <person name="Moy G.W."/>
            <person name="Vacquier V.D."/>
        </authorList>
    </citation>
    <scope>NUCLEOTIDE SEQUENCE [LARGE SCALE GENOMIC DNA]</scope>
    <source>
        <strain evidence="2 4">DSM 16927</strain>
    </source>
</reference>
<dbReference type="Proteomes" id="UP000279541">
    <property type="component" value="Chromosome"/>
</dbReference>
<proteinExistence type="predicted"/>
<dbReference type="EMBL" id="FTNZ01000002">
    <property type="protein sequence ID" value="SIS30667.1"/>
    <property type="molecule type" value="Genomic_DNA"/>
</dbReference>
<organism evidence="2 4">
    <name type="scientific">Chryseobacterium joostei</name>
    <dbReference type="NCBI Taxonomy" id="112234"/>
    <lineage>
        <taxon>Bacteria</taxon>
        <taxon>Pseudomonadati</taxon>
        <taxon>Bacteroidota</taxon>
        <taxon>Flavobacteriia</taxon>
        <taxon>Flavobacteriales</taxon>
        <taxon>Weeksellaceae</taxon>
        <taxon>Chryseobacterium group</taxon>
        <taxon>Chryseobacterium</taxon>
    </lineage>
</organism>
<name>A0A1N7I0S9_9FLAO</name>
<dbReference type="EMBL" id="FTNZ01000008">
    <property type="protein sequence ID" value="SIS46568.1"/>
    <property type="molecule type" value="Genomic_DNA"/>
</dbReference>
<evidence type="ECO:0000313" key="1">
    <source>
        <dbReference type="EMBL" id="AZA99378.1"/>
    </source>
</evidence>
<dbReference type="KEGG" id="cjt:EG359_07075"/>